<sequence length="1197" mass="129854">MSSSSATAAGSRSPSPATPATPDSSDSLETIAFSGSIDLSTWYNSLSSSKPSSATAALWEDSQFLDISKEEDGNILLLEDILQEHAYDDTAAVEASTVHSIDSHTVPESAIPLLQPSRENASTSPRGLTPTTKPIPPPASQPRRRNVSAASQTVVYPPKESCYNLPIMIPSIPEGGTKSRVETQVRITVDLAHASSSTGEAFQYDRVGTYKWLQLPRGTATKRRTRKEGKIEPSAEDTLFLSAEVTCSSPPHMRVVCCSSCQTREAKRVARKLAARVRPQRSDGDQEACNSDSKSEGSFNIVQFNCPEVLDFSAGSVVLPLRITCYCRHHREKVGFNVHFTMLDSAGRVVGSGVTRPIMITDDHKSTGASASKQPSGGLSSTVDIDWSQLSSTHAEVVEQTGPVKRKYGSMADASEQSTKRARASTGRLSLSKVSRKSSSASLSPSTFASSLPTRTTTPRYMSSEPSSQLSTTTTSPPPAFDNFIIQNAETFLPSPSTSIASPGDHDTNMLNSAEAIMPNQPPLNLDTAVIMQRAASPSTFLPTASPSPAPMPLPHHQGLPAPAPIQSIPFMFFHADPPPMPTLPKPRIHRLIPSSGPTYGGIEVTILGSNFHPSLQLDCLFGEAMASSTQRWSDNTLVCILPPRICSGVVGVWFHGIDKDEDGTPPCLFTYTDESDRALMELALQVVGLKMTGKLEDAKSVAMRIVGPPSDDPQGGSAPNGMQQFLSSHLSLDLHPLRRRGVGDELEQMVLDLLSLLDVPLNLSSSFSLSSAISHQTHSGQTLLHLAVFLKYPRLIKFLLRHDIDLDVRDRNGYTALHFAGIVGARECATILIDAGADLEIVNADGHTAQEVSTFDFDDLRSPTVDAHDLSDELDEEESRWGDGEEESEGSEVDVRRRTLVKRRSNRAMNRAVRRSTGASASVSSEDDEGAGGGEVAVPDAATTGVAKSDEAMRGAAIDEKQALSFMDMIQRTLARVQPTQGLMPHLPNLPGMPAVPWDALPQIPMVFPVYVPWPAFLGEKRVDEHGDALDDGAGAQEPKGAVRWTAQEWRAFWEKWMMQGTQAQAQGAVEDDPPPVYTPRTQVEAEARPQPAQVESEEEEEEDEAAVAGPSTLERPSARRVGYDTVRVTDQEVNAYGYRPTNAKPRQVQKKEDRMLILFWIPILFLALVWALFSGVRIAFHSLRTLTPLKAVLRL</sequence>
<name>W4K4X4_HETIT</name>
<dbReference type="RefSeq" id="XP_009547556.1">
    <property type="nucleotide sequence ID" value="XM_009549261.1"/>
</dbReference>
<protein>
    <recommendedName>
        <fullName evidence="5">IPT/TIG domain-containing protein</fullName>
    </recommendedName>
</protein>
<feature type="transmembrane region" description="Helical" evidence="4">
    <location>
        <begin position="1159"/>
        <end position="1182"/>
    </location>
</feature>
<proteinExistence type="predicted"/>
<feature type="compositionally biased region" description="Polar residues" evidence="3">
    <location>
        <begin position="367"/>
        <end position="394"/>
    </location>
</feature>
<evidence type="ECO:0000256" key="1">
    <source>
        <dbReference type="ARBA" id="ARBA00023043"/>
    </source>
</evidence>
<dbReference type="Gene3D" id="2.60.40.10">
    <property type="entry name" value="Immunoglobulins"/>
    <property type="match status" value="1"/>
</dbReference>
<dbReference type="InterPro" id="IPR013783">
    <property type="entry name" value="Ig-like_fold"/>
</dbReference>
<dbReference type="GO" id="GO:0003690">
    <property type="term" value="F:double-stranded DNA binding"/>
    <property type="evidence" value="ECO:0007669"/>
    <property type="project" value="TreeGrafter"/>
</dbReference>
<dbReference type="InterPro" id="IPR057962">
    <property type="entry name" value="SPT23_MGA2_DBD"/>
</dbReference>
<feature type="repeat" description="ANK" evidence="2">
    <location>
        <begin position="813"/>
        <end position="845"/>
    </location>
</feature>
<dbReference type="HOGENOM" id="CLU_003912_0_0_1"/>
<gene>
    <name evidence="6" type="ORF">HETIRDRAFT_434770</name>
</gene>
<keyword evidence="4" id="KW-1133">Transmembrane helix</keyword>
<dbReference type="InterPro" id="IPR002909">
    <property type="entry name" value="IPT_dom"/>
</dbReference>
<dbReference type="KEGG" id="hir:HETIRDRAFT_434770"/>
<organism evidence="6 7">
    <name type="scientific">Heterobasidion irregulare (strain TC 32-1)</name>
    <dbReference type="NCBI Taxonomy" id="747525"/>
    <lineage>
        <taxon>Eukaryota</taxon>
        <taxon>Fungi</taxon>
        <taxon>Dikarya</taxon>
        <taxon>Basidiomycota</taxon>
        <taxon>Agaricomycotina</taxon>
        <taxon>Agaricomycetes</taxon>
        <taxon>Russulales</taxon>
        <taxon>Bondarzewiaceae</taxon>
        <taxon>Heterobasidion</taxon>
        <taxon>Heterobasidion annosum species complex</taxon>
    </lineage>
</organism>
<dbReference type="GO" id="GO:0005634">
    <property type="term" value="C:nucleus"/>
    <property type="evidence" value="ECO:0007669"/>
    <property type="project" value="TreeGrafter"/>
</dbReference>
<dbReference type="eggNOG" id="KOG3836">
    <property type="taxonomic scope" value="Eukaryota"/>
</dbReference>
<dbReference type="PROSITE" id="PS50297">
    <property type="entry name" value="ANK_REP_REGION"/>
    <property type="match status" value="2"/>
</dbReference>
<dbReference type="CDD" id="cd00102">
    <property type="entry name" value="IPT"/>
    <property type="match status" value="1"/>
</dbReference>
<evidence type="ECO:0000313" key="6">
    <source>
        <dbReference type="EMBL" id="ETW80857.1"/>
    </source>
</evidence>
<dbReference type="InterPro" id="IPR036770">
    <property type="entry name" value="Ankyrin_rpt-contain_sf"/>
</dbReference>
<evidence type="ECO:0000313" key="7">
    <source>
        <dbReference type="Proteomes" id="UP000030671"/>
    </source>
</evidence>
<dbReference type="GeneID" id="20674773"/>
<evidence type="ECO:0000256" key="3">
    <source>
        <dbReference type="SAM" id="MobiDB-lite"/>
    </source>
</evidence>
<feature type="compositionally biased region" description="Low complexity" evidence="3">
    <location>
        <begin position="463"/>
        <end position="475"/>
    </location>
</feature>
<feature type="compositionally biased region" description="Acidic residues" evidence="3">
    <location>
        <begin position="873"/>
        <end position="893"/>
    </location>
</feature>
<feature type="region of interest" description="Disordered" evidence="3">
    <location>
        <begin position="361"/>
        <end position="479"/>
    </location>
</feature>
<feature type="compositionally biased region" description="Polar residues" evidence="3">
    <location>
        <begin position="117"/>
        <end position="132"/>
    </location>
</feature>
<feature type="region of interest" description="Disordered" evidence="3">
    <location>
        <begin position="1064"/>
        <end position="1114"/>
    </location>
</feature>
<dbReference type="FunCoup" id="W4K4X4">
    <property type="interactions" value="163"/>
</dbReference>
<dbReference type="PANTHER" id="PTHR23335">
    <property type="entry name" value="CALMODULIN-BINDING TRANSCRIPTION ACTIVATOR CAMTA"/>
    <property type="match status" value="1"/>
</dbReference>
<keyword evidence="7" id="KW-1185">Reference proteome</keyword>
<dbReference type="Pfam" id="PF12796">
    <property type="entry name" value="Ank_2"/>
    <property type="match status" value="1"/>
</dbReference>
<feature type="region of interest" description="Disordered" evidence="3">
    <location>
        <begin position="1"/>
        <end position="27"/>
    </location>
</feature>
<dbReference type="OrthoDB" id="71307at2759"/>
<dbReference type="Pfam" id="PF25603">
    <property type="entry name" value="SPT23_MGA2_DBD"/>
    <property type="match status" value="1"/>
</dbReference>
<dbReference type="PANTHER" id="PTHR23335:SF1">
    <property type="entry name" value="CALMODULIN-BINDING TRANSCRIPTION ACTIVATOR, ISOFORM F"/>
    <property type="match status" value="1"/>
</dbReference>
<feature type="region of interest" description="Disordered" evidence="3">
    <location>
        <begin position="864"/>
        <end position="951"/>
    </location>
</feature>
<evidence type="ECO:0000256" key="4">
    <source>
        <dbReference type="SAM" id="Phobius"/>
    </source>
</evidence>
<dbReference type="Proteomes" id="UP000030671">
    <property type="component" value="Unassembled WGS sequence"/>
</dbReference>
<dbReference type="InParanoid" id="W4K4X4"/>
<keyword evidence="1 2" id="KW-0040">ANK repeat</keyword>
<dbReference type="SMART" id="SM00429">
    <property type="entry name" value="IPT"/>
    <property type="match status" value="1"/>
</dbReference>
<reference evidence="6 7" key="1">
    <citation type="journal article" date="2012" name="New Phytol.">
        <title>Insight into trade-off between wood decay and parasitism from the genome of a fungal forest pathogen.</title>
        <authorList>
            <person name="Olson A."/>
            <person name="Aerts A."/>
            <person name="Asiegbu F."/>
            <person name="Belbahri L."/>
            <person name="Bouzid O."/>
            <person name="Broberg A."/>
            <person name="Canback B."/>
            <person name="Coutinho P.M."/>
            <person name="Cullen D."/>
            <person name="Dalman K."/>
            <person name="Deflorio G."/>
            <person name="van Diepen L.T."/>
            <person name="Dunand C."/>
            <person name="Duplessis S."/>
            <person name="Durling M."/>
            <person name="Gonthier P."/>
            <person name="Grimwood J."/>
            <person name="Fossdal C.G."/>
            <person name="Hansson D."/>
            <person name="Henrissat B."/>
            <person name="Hietala A."/>
            <person name="Himmelstrand K."/>
            <person name="Hoffmeister D."/>
            <person name="Hogberg N."/>
            <person name="James T.Y."/>
            <person name="Karlsson M."/>
            <person name="Kohler A."/>
            <person name="Kues U."/>
            <person name="Lee Y.H."/>
            <person name="Lin Y.C."/>
            <person name="Lind M."/>
            <person name="Lindquist E."/>
            <person name="Lombard V."/>
            <person name="Lucas S."/>
            <person name="Lunden K."/>
            <person name="Morin E."/>
            <person name="Murat C."/>
            <person name="Park J."/>
            <person name="Raffaello T."/>
            <person name="Rouze P."/>
            <person name="Salamov A."/>
            <person name="Schmutz J."/>
            <person name="Solheim H."/>
            <person name="Stahlberg J."/>
            <person name="Velez H."/>
            <person name="de Vries R.P."/>
            <person name="Wiebenga A."/>
            <person name="Woodward S."/>
            <person name="Yakovlev I."/>
            <person name="Garbelotto M."/>
            <person name="Martin F."/>
            <person name="Grigoriev I.V."/>
            <person name="Stenlid J."/>
        </authorList>
    </citation>
    <scope>NUCLEOTIDE SEQUENCE [LARGE SCALE GENOMIC DNA]</scope>
    <source>
        <strain evidence="6 7">TC 32-1</strain>
    </source>
</reference>
<dbReference type="GO" id="GO:0003712">
    <property type="term" value="F:transcription coregulator activity"/>
    <property type="evidence" value="ECO:0007669"/>
    <property type="project" value="TreeGrafter"/>
</dbReference>
<evidence type="ECO:0000259" key="5">
    <source>
        <dbReference type="SMART" id="SM00429"/>
    </source>
</evidence>
<dbReference type="Pfam" id="PF01833">
    <property type="entry name" value="TIG"/>
    <property type="match status" value="1"/>
</dbReference>
<feature type="region of interest" description="Disordered" evidence="3">
    <location>
        <begin position="107"/>
        <end position="151"/>
    </location>
</feature>
<dbReference type="PROSITE" id="PS50088">
    <property type="entry name" value="ANK_REPEAT"/>
    <property type="match status" value="2"/>
</dbReference>
<dbReference type="InterPro" id="IPR014756">
    <property type="entry name" value="Ig_E-set"/>
</dbReference>
<dbReference type="AlphaFoldDB" id="W4K4X4"/>
<evidence type="ECO:0000256" key="2">
    <source>
        <dbReference type="PROSITE-ProRule" id="PRU00023"/>
    </source>
</evidence>
<accession>W4K4X4</accession>
<dbReference type="GO" id="GO:0006357">
    <property type="term" value="P:regulation of transcription by RNA polymerase II"/>
    <property type="evidence" value="ECO:0007669"/>
    <property type="project" value="TreeGrafter"/>
</dbReference>
<feature type="compositionally biased region" description="Low complexity" evidence="3">
    <location>
        <begin position="428"/>
        <end position="454"/>
    </location>
</feature>
<keyword evidence="4" id="KW-0812">Transmembrane</keyword>
<dbReference type="Gene3D" id="1.25.40.20">
    <property type="entry name" value="Ankyrin repeat-containing domain"/>
    <property type="match status" value="1"/>
</dbReference>
<dbReference type="SUPFAM" id="SSF48403">
    <property type="entry name" value="Ankyrin repeat"/>
    <property type="match status" value="1"/>
</dbReference>
<dbReference type="SUPFAM" id="SSF81296">
    <property type="entry name" value="E set domains"/>
    <property type="match status" value="1"/>
</dbReference>
<feature type="domain" description="IPT/TIG" evidence="5">
    <location>
        <begin position="586"/>
        <end position="673"/>
    </location>
</feature>
<keyword evidence="4" id="KW-0472">Membrane</keyword>
<dbReference type="InterPro" id="IPR002110">
    <property type="entry name" value="Ankyrin_rpt"/>
</dbReference>
<dbReference type="STRING" id="747525.W4K4X4"/>
<dbReference type="SMART" id="SM00248">
    <property type="entry name" value="ANK"/>
    <property type="match status" value="2"/>
</dbReference>
<feature type="repeat" description="ANK" evidence="2">
    <location>
        <begin position="780"/>
        <end position="812"/>
    </location>
</feature>
<dbReference type="EMBL" id="KI925459">
    <property type="protein sequence ID" value="ETW80857.1"/>
    <property type="molecule type" value="Genomic_DNA"/>
</dbReference>
<feature type="compositionally biased region" description="Acidic residues" evidence="3">
    <location>
        <begin position="1097"/>
        <end position="1107"/>
    </location>
</feature>
<feature type="region of interest" description="Disordered" evidence="3">
    <location>
        <begin position="275"/>
        <end position="295"/>
    </location>
</feature>